<dbReference type="InterPro" id="IPR002401">
    <property type="entry name" value="Cyt_P450_E_grp-I"/>
</dbReference>
<dbReference type="InterPro" id="IPR017972">
    <property type="entry name" value="Cyt_P450_CS"/>
</dbReference>
<dbReference type="PANTHER" id="PTHR24305:SF107">
    <property type="entry name" value="P450, PUTATIVE (EUROFUNG)-RELATED"/>
    <property type="match status" value="1"/>
</dbReference>
<evidence type="ECO:0000313" key="11">
    <source>
        <dbReference type="EMBL" id="RDW58638.1"/>
    </source>
</evidence>
<keyword evidence="7 9" id="KW-0503">Monooxygenase</keyword>
<keyword evidence="10" id="KW-0812">Transmembrane</keyword>
<keyword evidence="3 8" id="KW-0349">Heme</keyword>
<keyword evidence="12" id="KW-1185">Reference proteome</keyword>
<dbReference type="GO" id="GO:0020037">
    <property type="term" value="F:heme binding"/>
    <property type="evidence" value="ECO:0007669"/>
    <property type="project" value="InterPro"/>
</dbReference>
<proteinExistence type="inferred from homology"/>
<comment type="cofactor">
    <cofactor evidence="1 8">
        <name>heme</name>
        <dbReference type="ChEBI" id="CHEBI:30413"/>
    </cofactor>
</comment>
<dbReference type="GO" id="GO:0016705">
    <property type="term" value="F:oxidoreductase activity, acting on paired donors, with incorporation or reduction of molecular oxygen"/>
    <property type="evidence" value="ECO:0007669"/>
    <property type="project" value="InterPro"/>
</dbReference>
<protein>
    <submittedName>
        <fullName evidence="11">Cytochrome P450 monooxygenase-like protein</fullName>
    </submittedName>
</protein>
<keyword evidence="5 9" id="KW-0560">Oxidoreductase</keyword>
<comment type="similarity">
    <text evidence="9">Belongs to the cytochrome P450 family.</text>
</comment>
<evidence type="ECO:0000256" key="3">
    <source>
        <dbReference type="ARBA" id="ARBA00022617"/>
    </source>
</evidence>
<dbReference type="STRING" id="1849047.A0A3D8QAK1"/>
<dbReference type="EMBL" id="PDLM01000017">
    <property type="protein sequence ID" value="RDW58638.1"/>
    <property type="molecule type" value="Genomic_DNA"/>
</dbReference>
<dbReference type="GO" id="GO:0004497">
    <property type="term" value="F:monooxygenase activity"/>
    <property type="evidence" value="ECO:0007669"/>
    <property type="project" value="UniProtKB-KW"/>
</dbReference>
<feature type="binding site" description="axial binding residue" evidence="8">
    <location>
        <position position="482"/>
    </location>
    <ligand>
        <name>heme</name>
        <dbReference type="ChEBI" id="CHEBI:30413"/>
    </ligand>
    <ligandPart>
        <name>Fe</name>
        <dbReference type="ChEBI" id="CHEBI:18248"/>
    </ligandPart>
</feature>
<organism evidence="11 12">
    <name type="scientific">Coleophoma cylindrospora</name>
    <dbReference type="NCBI Taxonomy" id="1849047"/>
    <lineage>
        <taxon>Eukaryota</taxon>
        <taxon>Fungi</taxon>
        <taxon>Dikarya</taxon>
        <taxon>Ascomycota</taxon>
        <taxon>Pezizomycotina</taxon>
        <taxon>Leotiomycetes</taxon>
        <taxon>Helotiales</taxon>
        <taxon>Dermateaceae</taxon>
        <taxon>Coleophoma</taxon>
    </lineage>
</organism>
<dbReference type="PRINTS" id="PR00463">
    <property type="entry name" value="EP450I"/>
</dbReference>
<dbReference type="PANTHER" id="PTHR24305">
    <property type="entry name" value="CYTOCHROME P450"/>
    <property type="match status" value="1"/>
</dbReference>
<dbReference type="GO" id="GO:0005506">
    <property type="term" value="F:iron ion binding"/>
    <property type="evidence" value="ECO:0007669"/>
    <property type="project" value="InterPro"/>
</dbReference>
<accession>A0A3D8QAK1</accession>
<evidence type="ECO:0000256" key="6">
    <source>
        <dbReference type="ARBA" id="ARBA00023004"/>
    </source>
</evidence>
<dbReference type="InterPro" id="IPR036396">
    <property type="entry name" value="Cyt_P450_sf"/>
</dbReference>
<dbReference type="InterPro" id="IPR050121">
    <property type="entry name" value="Cytochrome_P450_monoxygenase"/>
</dbReference>
<evidence type="ECO:0000256" key="10">
    <source>
        <dbReference type="SAM" id="Phobius"/>
    </source>
</evidence>
<dbReference type="Pfam" id="PF00067">
    <property type="entry name" value="p450"/>
    <property type="match status" value="1"/>
</dbReference>
<dbReference type="InterPro" id="IPR001128">
    <property type="entry name" value="Cyt_P450"/>
</dbReference>
<keyword evidence="4 8" id="KW-0479">Metal-binding</keyword>
<keyword evidence="10" id="KW-0472">Membrane</keyword>
<keyword evidence="10" id="KW-1133">Transmembrane helix</keyword>
<dbReference type="PRINTS" id="PR00385">
    <property type="entry name" value="P450"/>
</dbReference>
<dbReference type="Proteomes" id="UP000256645">
    <property type="component" value="Unassembled WGS sequence"/>
</dbReference>
<dbReference type="Gene3D" id="1.10.630.10">
    <property type="entry name" value="Cytochrome P450"/>
    <property type="match status" value="1"/>
</dbReference>
<dbReference type="OrthoDB" id="10029320at2759"/>
<evidence type="ECO:0000313" key="12">
    <source>
        <dbReference type="Proteomes" id="UP000256645"/>
    </source>
</evidence>
<keyword evidence="6 8" id="KW-0408">Iron</keyword>
<evidence type="ECO:0000256" key="5">
    <source>
        <dbReference type="ARBA" id="ARBA00023002"/>
    </source>
</evidence>
<dbReference type="PROSITE" id="PS00086">
    <property type="entry name" value="CYTOCHROME_P450"/>
    <property type="match status" value="1"/>
</dbReference>
<evidence type="ECO:0000256" key="1">
    <source>
        <dbReference type="ARBA" id="ARBA00001971"/>
    </source>
</evidence>
<dbReference type="CDD" id="cd11051">
    <property type="entry name" value="CYP59-like"/>
    <property type="match status" value="1"/>
</dbReference>
<feature type="transmembrane region" description="Helical" evidence="10">
    <location>
        <begin position="16"/>
        <end position="37"/>
    </location>
</feature>
<evidence type="ECO:0000256" key="7">
    <source>
        <dbReference type="ARBA" id="ARBA00023033"/>
    </source>
</evidence>
<sequence>MSANVDIITRLPGWQLFVRSCLVLLLGGLVNFFVKFYRIRSKFQRMQKDGLPMPPHDPVFGHLKLVAGVMSKLPRNVHRVVLSHQINRLFPELGGTFYIDTWPFGPPLLVVAGSSTATQAHSLPKYHRLRQYMLPMTGGNDLVTMEGSEWKKWRNIFNPAFSSGHLMTLVPNMIEDVSTFCEIMREVAEKGEIVSMDPLTTRLSLDIIGRVALDTSLNSQRRTSDFVSAMRNQIRWLSLGSEPNLFERYHPLRPIMTRWNGLRMVRYVHRQLDAHFKSKHAQREVAKKFRSKTIVDLALDTYLAEKKHDNSHDTMDTLFRDMATSQIRTFMFAGHDTTSSTMCYTLHLLSQNPTARRQLIAEHNDVLGPDYKQAAKLISERPTLLNQLPYTSAVIKETLRLYPAASSIRSGDPGFSISTPNGLQLPTDGFLIWLNAYVLHNDREHWPETASFLPERWLVNEGDRLYPPKGAYRAFGSGPRNCIGQELAVLEMKLVLVFTAREFDIKSVYDEWDELHPTKGVKTLNGDRAYQIISGSAHPNDGLPCRVSLATH</sequence>
<evidence type="ECO:0000256" key="2">
    <source>
        <dbReference type="ARBA" id="ARBA00005179"/>
    </source>
</evidence>
<evidence type="ECO:0000256" key="4">
    <source>
        <dbReference type="ARBA" id="ARBA00022723"/>
    </source>
</evidence>
<dbReference type="SUPFAM" id="SSF48264">
    <property type="entry name" value="Cytochrome P450"/>
    <property type="match status" value="1"/>
</dbReference>
<evidence type="ECO:0000256" key="9">
    <source>
        <dbReference type="RuleBase" id="RU000461"/>
    </source>
</evidence>
<reference evidence="11 12" key="1">
    <citation type="journal article" date="2018" name="IMA Fungus">
        <title>IMA Genome-F 9: Draft genome sequence of Annulohypoxylon stygium, Aspergillus mulundensis, Berkeleyomyces basicola (syn. Thielaviopsis basicola), Ceratocystis smalleyi, two Cercospora beticola strains, Coleophoma cylindrospora, Fusarium fracticaudum, Phialophora cf. hyalina, and Morchella septimelata.</title>
        <authorList>
            <person name="Wingfield B.D."/>
            <person name="Bills G.F."/>
            <person name="Dong Y."/>
            <person name="Huang W."/>
            <person name="Nel W.J."/>
            <person name="Swalarsk-Parry B.S."/>
            <person name="Vaghefi N."/>
            <person name="Wilken P.M."/>
            <person name="An Z."/>
            <person name="de Beer Z.W."/>
            <person name="De Vos L."/>
            <person name="Chen L."/>
            <person name="Duong T.A."/>
            <person name="Gao Y."/>
            <person name="Hammerbacher A."/>
            <person name="Kikkert J.R."/>
            <person name="Li Y."/>
            <person name="Li H."/>
            <person name="Li K."/>
            <person name="Li Q."/>
            <person name="Liu X."/>
            <person name="Ma X."/>
            <person name="Naidoo K."/>
            <person name="Pethybridge S.J."/>
            <person name="Sun J."/>
            <person name="Steenkamp E.T."/>
            <person name="van der Nest M.A."/>
            <person name="van Wyk S."/>
            <person name="Wingfield M.J."/>
            <person name="Xiong C."/>
            <person name="Yue Q."/>
            <person name="Zhang X."/>
        </authorList>
    </citation>
    <scope>NUCLEOTIDE SEQUENCE [LARGE SCALE GENOMIC DNA]</scope>
    <source>
        <strain evidence="11 12">BP6252</strain>
    </source>
</reference>
<evidence type="ECO:0000256" key="8">
    <source>
        <dbReference type="PIRSR" id="PIRSR602401-1"/>
    </source>
</evidence>
<comment type="pathway">
    <text evidence="2">Secondary metabolite biosynthesis.</text>
</comment>
<gene>
    <name evidence="11" type="ORF">BP6252_13114</name>
</gene>
<comment type="caution">
    <text evidence="11">The sequence shown here is derived from an EMBL/GenBank/DDBJ whole genome shotgun (WGS) entry which is preliminary data.</text>
</comment>
<dbReference type="AlphaFoldDB" id="A0A3D8QAK1"/>
<name>A0A3D8QAK1_9HELO</name>